<dbReference type="Pfam" id="PF11086">
    <property type="entry name" value="DUF2878"/>
    <property type="match status" value="1"/>
</dbReference>
<dbReference type="RefSeq" id="WP_236749477.1">
    <property type="nucleotide sequence ID" value="NZ_CADIJL010000006.1"/>
</dbReference>
<accession>A0A6S7DN53</accession>
<dbReference type="Proteomes" id="UP000494122">
    <property type="component" value="Unassembled WGS sequence"/>
</dbReference>
<evidence type="ECO:0000256" key="1">
    <source>
        <dbReference type="SAM" id="Phobius"/>
    </source>
</evidence>
<organism evidence="2 3">
    <name type="scientific">Achromobacter ruhlandii</name>
    <dbReference type="NCBI Taxonomy" id="72557"/>
    <lineage>
        <taxon>Bacteria</taxon>
        <taxon>Pseudomonadati</taxon>
        <taxon>Pseudomonadota</taxon>
        <taxon>Betaproteobacteria</taxon>
        <taxon>Burkholderiales</taxon>
        <taxon>Alcaligenaceae</taxon>
        <taxon>Achromobacter</taxon>
    </lineage>
</organism>
<feature type="transmembrane region" description="Helical" evidence="1">
    <location>
        <begin position="12"/>
        <end position="40"/>
    </location>
</feature>
<name>A0A6S7DN53_9BURK</name>
<keyword evidence="1" id="KW-0472">Membrane</keyword>
<feature type="transmembrane region" description="Helical" evidence="1">
    <location>
        <begin position="141"/>
        <end position="163"/>
    </location>
</feature>
<feature type="transmembrane region" description="Helical" evidence="1">
    <location>
        <begin position="81"/>
        <end position="99"/>
    </location>
</feature>
<dbReference type="EMBL" id="CADILE010000006">
    <property type="protein sequence ID" value="CAB3865004.1"/>
    <property type="molecule type" value="Genomic_DNA"/>
</dbReference>
<protein>
    <recommendedName>
        <fullName evidence="4">DUF2878 domain-containing protein</fullName>
    </recommendedName>
</protein>
<gene>
    <name evidence="2" type="ORF">LMG3328_02484</name>
</gene>
<keyword evidence="1" id="KW-0812">Transmembrane</keyword>
<evidence type="ECO:0008006" key="4">
    <source>
        <dbReference type="Google" id="ProtNLM"/>
    </source>
</evidence>
<reference evidence="2 3" key="1">
    <citation type="submission" date="2020-04" db="EMBL/GenBank/DDBJ databases">
        <authorList>
            <person name="De Canck E."/>
        </authorList>
    </citation>
    <scope>NUCLEOTIDE SEQUENCE [LARGE SCALE GENOMIC DNA]</scope>
    <source>
        <strain evidence="2 3">LMG 3328</strain>
    </source>
</reference>
<keyword evidence="1" id="KW-1133">Transmembrane helix</keyword>
<sequence>MMRFWANLIGYQIVWFSAVIGAGQGLAWPGVVAATLFIAAQLAASATARADLRLAGGAVLCGVALDGSLSALGWARYAADAWPAPLWILALWAAFALTLNHSLAYLRPRPWLACVFGAVGGPLAYWGAARGWQPVQFEAPAWRATAALAAGWALALPALTAGARRWTREAP</sequence>
<proteinExistence type="predicted"/>
<feature type="transmembrane region" description="Helical" evidence="1">
    <location>
        <begin position="111"/>
        <end position="129"/>
    </location>
</feature>
<dbReference type="AlphaFoldDB" id="A0A6S7DN53"/>
<dbReference type="InterPro" id="IPR021306">
    <property type="entry name" value="DUF2878"/>
</dbReference>
<evidence type="ECO:0000313" key="3">
    <source>
        <dbReference type="Proteomes" id="UP000494122"/>
    </source>
</evidence>
<evidence type="ECO:0000313" key="2">
    <source>
        <dbReference type="EMBL" id="CAB3865004.1"/>
    </source>
</evidence>